<proteinExistence type="predicted"/>
<accession>A0ABY1WTM6</accession>
<protein>
    <submittedName>
        <fullName evidence="2">Type VI secretion system baseplate subunit TssE</fullName>
    </submittedName>
</protein>
<keyword evidence="3" id="KW-1185">Reference proteome</keyword>
<evidence type="ECO:0000313" key="2">
    <source>
        <dbReference type="EMBL" id="TAA48088.1"/>
    </source>
</evidence>
<dbReference type="SUPFAM" id="SSF160719">
    <property type="entry name" value="gpW/gp25-like"/>
    <property type="match status" value="1"/>
</dbReference>
<reference evidence="3" key="1">
    <citation type="submission" date="2019-02" db="EMBL/GenBank/DDBJ databases">
        <title>Draft genome sequence of Muricauda sp. 176CP4-71.</title>
        <authorList>
            <person name="Park J.-S."/>
        </authorList>
    </citation>
    <scope>NUCLEOTIDE SEQUENCE [LARGE SCALE GENOMIC DNA]</scope>
    <source>
        <strain evidence="3">176GS2-150</strain>
    </source>
</reference>
<evidence type="ECO:0000313" key="3">
    <source>
        <dbReference type="Proteomes" id="UP000292544"/>
    </source>
</evidence>
<dbReference type="InterPro" id="IPR007048">
    <property type="entry name" value="IraD/Gp25-like"/>
</dbReference>
<dbReference type="PANTHER" id="PTHR38595:SF1">
    <property type="entry name" value="TYPE VI SECRETION SYSTEM COMPONENT TSSE1"/>
    <property type="match status" value="1"/>
</dbReference>
<evidence type="ECO:0000259" key="1">
    <source>
        <dbReference type="Pfam" id="PF04965"/>
    </source>
</evidence>
<gene>
    <name evidence="2" type="primary">tssE</name>
    <name evidence="2" type="ORF">EXY25_02275</name>
</gene>
<feature type="domain" description="IraD/Gp25-like" evidence="1">
    <location>
        <begin position="38"/>
        <end position="138"/>
    </location>
</feature>
<name>A0ABY1WTM6_9GAMM</name>
<organism evidence="2 3">
    <name type="scientific">Corallincola spongiicola</name>
    <dbReference type="NCBI Taxonomy" id="2520508"/>
    <lineage>
        <taxon>Bacteria</taxon>
        <taxon>Pseudomonadati</taxon>
        <taxon>Pseudomonadota</taxon>
        <taxon>Gammaproteobacteria</taxon>
        <taxon>Alteromonadales</taxon>
        <taxon>Psychromonadaceae</taxon>
        <taxon>Corallincola</taxon>
    </lineage>
</organism>
<dbReference type="Pfam" id="PF04965">
    <property type="entry name" value="GPW_gp25"/>
    <property type="match status" value="1"/>
</dbReference>
<dbReference type="PANTHER" id="PTHR38595">
    <property type="entry name" value="CYTOPLASMIC PROTEIN-RELATED"/>
    <property type="match status" value="1"/>
</dbReference>
<sequence length="163" mass="18778">MPLHSKQPLQRSLLDRLIDDDPSGVRDSKAMTNFGLRELRDSVRRDLEALLNSRSSWLEIPDHYEELQASLVNYGLPDFSSMQTSNLEGRQRLCQIIEEVILRFEPRFVEVSVTALDEEMPLDRILKIRINAYLHADPLPEEVSFDSELEPVHLGMLVKEVHG</sequence>
<dbReference type="RefSeq" id="WP_130565579.1">
    <property type="nucleotide sequence ID" value="NZ_SHLY01000001.1"/>
</dbReference>
<dbReference type="Proteomes" id="UP000292544">
    <property type="component" value="Unassembled WGS sequence"/>
</dbReference>
<dbReference type="EMBL" id="SHLY01000001">
    <property type="protein sequence ID" value="TAA48088.1"/>
    <property type="molecule type" value="Genomic_DNA"/>
</dbReference>
<comment type="caution">
    <text evidence="2">The sequence shown here is derived from an EMBL/GenBank/DDBJ whole genome shotgun (WGS) entry which is preliminary data.</text>
</comment>
<dbReference type="NCBIfam" id="TIGR03357">
    <property type="entry name" value="VI_zyme"/>
    <property type="match status" value="1"/>
</dbReference>
<dbReference type="InterPro" id="IPR053176">
    <property type="entry name" value="T6SS_TssE1-like"/>
</dbReference>
<dbReference type="InterPro" id="IPR017737">
    <property type="entry name" value="TssE1-like"/>
</dbReference>